<protein>
    <submittedName>
        <fullName evidence="2">Uncharacterized protein</fullName>
    </submittedName>
</protein>
<name>A0A409YB41_9AGAR</name>
<sequence>MLSAFLANDGLVKGKNFVLPLFIATLATIALSAGIAQIVVIERMIGGYPYGALSKFISKPVTVSFPVQKNSCLSTLICDVSITVSLVTRLAAAKSGIKNLNARQSIRKEFTDGTVNEMNITRPLAFTSGPTQSQTYHSQVVQITVQSDVHSDSEGSLNENKPTRQIPNSSKVRVRYLPSVLRRAGHSFDVPETLPYKEWLLKDLSDS</sequence>
<keyword evidence="1" id="KW-0472">Membrane</keyword>
<keyword evidence="3" id="KW-1185">Reference proteome</keyword>
<keyword evidence="1" id="KW-0812">Transmembrane</keyword>
<evidence type="ECO:0000313" key="2">
    <source>
        <dbReference type="EMBL" id="PPR00224.1"/>
    </source>
</evidence>
<organism evidence="2 3">
    <name type="scientific">Panaeolus cyanescens</name>
    <dbReference type="NCBI Taxonomy" id="181874"/>
    <lineage>
        <taxon>Eukaryota</taxon>
        <taxon>Fungi</taxon>
        <taxon>Dikarya</taxon>
        <taxon>Basidiomycota</taxon>
        <taxon>Agaricomycotina</taxon>
        <taxon>Agaricomycetes</taxon>
        <taxon>Agaricomycetidae</taxon>
        <taxon>Agaricales</taxon>
        <taxon>Agaricineae</taxon>
        <taxon>Galeropsidaceae</taxon>
        <taxon>Panaeolus</taxon>
    </lineage>
</organism>
<gene>
    <name evidence="2" type="ORF">CVT24_004963</name>
</gene>
<dbReference type="InParanoid" id="A0A409YB41"/>
<dbReference type="EMBL" id="NHTK01001324">
    <property type="protein sequence ID" value="PPR00224.1"/>
    <property type="molecule type" value="Genomic_DNA"/>
</dbReference>
<reference evidence="2 3" key="1">
    <citation type="journal article" date="2018" name="Evol. Lett.">
        <title>Horizontal gene cluster transfer increased hallucinogenic mushroom diversity.</title>
        <authorList>
            <person name="Reynolds H.T."/>
            <person name="Vijayakumar V."/>
            <person name="Gluck-Thaler E."/>
            <person name="Korotkin H.B."/>
            <person name="Matheny P.B."/>
            <person name="Slot J.C."/>
        </authorList>
    </citation>
    <scope>NUCLEOTIDE SEQUENCE [LARGE SCALE GENOMIC DNA]</scope>
    <source>
        <strain evidence="2 3">2629</strain>
    </source>
</reference>
<dbReference type="AlphaFoldDB" id="A0A409YB41"/>
<dbReference type="Proteomes" id="UP000284842">
    <property type="component" value="Unassembled WGS sequence"/>
</dbReference>
<evidence type="ECO:0000313" key="3">
    <source>
        <dbReference type="Proteomes" id="UP000284842"/>
    </source>
</evidence>
<evidence type="ECO:0000256" key="1">
    <source>
        <dbReference type="SAM" id="Phobius"/>
    </source>
</evidence>
<comment type="caution">
    <text evidence="2">The sequence shown here is derived from an EMBL/GenBank/DDBJ whole genome shotgun (WGS) entry which is preliminary data.</text>
</comment>
<accession>A0A409YB41</accession>
<feature type="transmembrane region" description="Helical" evidence="1">
    <location>
        <begin position="17"/>
        <end position="41"/>
    </location>
</feature>
<proteinExistence type="predicted"/>
<keyword evidence="1" id="KW-1133">Transmembrane helix</keyword>